<dbReference type="Pfam" id="PF16391">
    <property type="entry name" value="DUF5000"/>
    <property type="match status" value="1"/>
</dbReference>
<dbReference type="InterPro" id="IPR032164">
    <property type="entry name" value="DUF5000"/>
</dbReference>
<dbReference type="Pfam" id="PF16389">
    <property type="entry name" value="DUF4998"/>
    <property type="match status" value="1"/>
</dbReference>
<dbReference type="CDD" id="cd00063">
    <property type="entry name" value="FN3"/>
    <property type="match status" value="1"/>
</dbReference>
<reference evidence="2 3" key="1">
    <citation type="journal article" date="2013" name="J. Microbiol.">
        <title>Mucilaginibacter ginsenosidivorax sp. nov., with ginsenoside converting activity isolated from sediment.</title>
        <authorList>
            <person name="Kim J.K."/>
            <person name="Choi T.E."/>
            <person name="Liu Q.M."/>
            <person name="Park H.Y."/>
            <person name="Yi T.H."/>
            <person name="Yoon M.H."/>
            <person name="Kim S.C."/>
            <person name="Im W.T."/>
        </authorList>
    </citation>
    <scope>NUCLEOTIDE SEQUENCE [LARGE SCALE GENOMIC DNA]</scope>
    <source>
        <strain evidence="2 3">KHI28</strain>
    </source>
</reference>
<accession>A0A5B8WDQ9</accession>
<sequence>MIALSGCGKNNQQTDFKKYLGDHELVYTGAVGKVIVQPGNLEIGLKWKSSTDPSITKYIIYYNNKSDSAIININGPTDTVRAVIKGLSEYTYSFTIYSSDAKGNRSVPVEVNNAKVYGPIYASNLLNRGYDALNPYTLNDDGSLTLNFIAPDTINIKTVIKYTNAKGESAEAELLPKVNSITLPSYKLASPITYQSSFIPERGAIDVFTVSKFDSFPRIYSYVQCDKSLFKDDASLPNDVYADYGTSLSKLWDGSVGPQAYPNIFHTNDMQLPHTFTFDMGKIYDNLGRIEETGRSSDHNPVDFEVWGIADIANAATKLKSTDAGWSAEMASKGWTMLKECIRTDDGKQAVRFDITNNPVNVRYIRIRVIKTIDNSNLSNWSELTFWNKQ</sequence>
<gene>
    <name evidence="2" type="ORF">FSB76_24160</name>
</gene>
<keyword evidence="3" id="KW-1185">Reference proteome</keyword>
<dbReference type="EMBL" id="CP042437">
    <property type="protein sequence ID" value="QEC80592.1"/>
    <property type="molecule type" value="Genomic_DNA"/>
</dbReference>
<dbReference type="SUPFAM" id="SSF49785">
    <property type="entry name" value="Galactose-binding domain-like"/>
    <property type="match status" value="1"/>
</dbReference>
<dbReference type="InterPro" id="IPR003961">
    <property type="entry name" value="FN3_dom"/>
</dbReference>
<dbReference type="OrthoDB" id="1043438at2"/>
<feature type="domain" description="DUF5000" evidence="1">
    <location>
        <begin position="252"/>
        <end position="387"/>
    </location>
</feature>
<dbReference type="InterPro" id="IPR036116">
    <property type="entry name" value="FN3_sf"/>
</dbReference>
<dbReference type="InterPro" id="IPR013783">
    <property type="entry name" value="Ig-like_fold"/>
</dbReference>
<dbReference type="KEGG" id="mgk:FSB76_24160"/>
<dbReference type="Proteomes" id="UP000321362">
    <property type="component" value="Chromosome"/>
</dbReference>
<evidence type="ECO:0000259" key="1">
    <source>
        <dbReference type="Pfam" id="PF16391"/>
    </source>
</evidence>
<evidence type="ECO:0000313" key="2">
    <source>
        <dbReference type="EMBL" id="QEC80592.1"/>
    </source>
</evidence>
<dbReference type="Gene3D" id="2.60.120.260">
    <property type="entry name" value="Galactose-binding domain-like"/>
    <property type="match status" value="1"/>
</dbReference>
<dbReference type="Gene3D" id="2.60.40.10">
    <property type="entry name" value="Immunoglobulins"/>
    <property type="match status" value="1"/>
</dbReference>
<dbReference type="AlphaFoldDB" id="A0A5B8WDQ9"/>
<organism evidence="2 3">
    <name type="scientific">Mucilaginibacter ginsenosidivorax</name>
    <dbReference type="NCBI Taxonomy" id="862126"/>
    <lineage>
        <taxon>Bacteria</taxon>
        <taxon>Pseudomonadati</taxon>
        <taxon>Bacteroidota</taxon>
        <taxon>Sphingobacteriia</taxon>
        <taxon>Sphingobacteriales</taxon>
        <taxon>Sphingobacteriaceae</taxon>
        <taxon>Mucilaginibacter</taxon>
    </lineage>
</organism>
<name>A0A5B8WDQ9_9SPHI</name>
<dbReference type="SUPFAM" id="SSF49265">
    <property type="entry name" value="Fibronectin type III"/>
    <property type="match status" value="1"/>
</dbReference>
<dbReference type="InterPro" id="IPR008979">
    <property type="entry name" value="Galactose-bd-like_sf"/>
</dbReference>
<protein>
    <recommendedName>
        <fullName evidence="1">DUF5000 domain-containing protein</fullName>
    </recommendedName>
</protein>
<evidence type="ECO:0000313" key="3">
    <source>
        <dbReference type="Proteomes" id="UP000321362"/>
    </source>
</evidence>
<proteinExistence type="predicted"/>